<dbReference type="Proteomes" id="UP000315252">
    <property type="component" value="Unassembled WGS sequence"/>
</dbReference>
<proteinExistence type="predicted"/>
<dbReference type="EMBL" id="VHSH01000005">
    <property type="protein sequence ID" value="TQV78955.1"/>
    <property type="molecule type" value="Genomic_DNA"/>
</dbReference>
<dbReference type="AlphaFoldDB" id="A0A545TP04"/>
<organism evidence="1 2">
    <name type="scientific">Denitrobaculum tricleocarpae</name>
    <dbReference type="NCBI Taxonomy" id="2591009"/>
    <lineage>
        <taxon>Bacteria</taxon>
        <taxon>Pseudomonadati</taxon>
        <taxon>Pseudomonadota</taxon>
        <taxon>Alphaproteobacteria</taxon>
        <taxon>Rhodospirillales</taxon>
        <taxon>Rhodospirillaceae</taxon>
        <taxon>Denitrobaculum</taxon>
    </lineage>
</organism>
<evidence type="ECO:0000313" key="2">
    <source>
        <dbReference type="Proteomes" id="UP000315252"/>
    </source>
</evidence>
<dbReference type="RefSeq" id="WP_142897178.1">
    <property type="nucleotide sequence ID" value="NZ_ML660056.1"/>
</dbReference>
<comment type="caution">
    <text evidence="1">The sequence shown here is derived from an EMBL/GenBank/DDBJ whole genome shotgun (WGS) entry which is preliminary data.</text>
</comment>
<keyword evidence="2" id="KW-1185">Reference proteome</keyword>
<name>A0A545TP04_9PROT</name>
<protein>
    <submittedName>
        <fullName evidence="1">Uncharacterized protein</fullName>
    </submittedName>
</protein>
<reference evidence="1 2" key="1">
    <citation type="submission" date="2019-06" db="EMBL/GenBank/DDBJ databases">
        <title>Whole genome sequence for Rhodospirillaceae sp. R148.</title>
        <authorList>
            <person name="Wang G."/>
        </authorList>
    </citation>
    <scope>NUCLEOTIDE SEQUENCE [LARGE SCALE GENOMIC DNA]</scope>
    <source>
        <strain evidence="1 2">R148</strain>
    </source>
</reference>
<accession>A0A545TP04</accession>
<evidence type="ECO:0000313" key="1">
    <source>
        <dbReference type="EMBL" id="TQV78955.1"/>
    </source>
</evidence>
<gene>
    <name evidence="1" type="ORF">FKG95_14810</name>
</gene>
<sequence>MLTLNELAIHKARLLRGAGEHDETRIAELDRLIIGQHALNLDDAIIKLELAREMAHKLDRSLDRDYRDIEATGEIVTLIDDVLRVLRH</sequence>